<protein>
    <submittedName>
        <fullName evidence="1">Uncharacterized protein</fullName>
    </submittedName>
</protein>
<name>A0A9P9E4W9_9PLEO</name>
<reference evidence="1" key="1">
    <citation type="journal article" date="2021" name="Nat. Commun.">
        <title>Genetic determinants of endophytism in the Arabidopsis root mycobiome.</title>
        <authorList>
            <person name="Mesny F."/>
            <person name="Miyauchi S."/>
            <person name="Thiergart T."/>
            <person name="Pickel B."/>
            <person name="Atanasova L."/>
            <person name="Karlsson M."/>
            <person name="Huettel B."/>
            <person name="Barry K.W."/>
            <person name="Haridas S."/>
            <person name="Chen C."/>
            <person name="Bauer D."/>
            <person name="Andreopoulos W."/>
            <person name="Pangilinan J."/>
            <person name="LaButti K."/>
            <person name="Riley R."/>
            <person name="Lipzen A."/>
            <person name="Clum A."/>
            <person name="Drula E."/>
            <person name="Henrissat B."/>
            <person name="Kohler A."/>
            <person name="Grigoriev I.V."/>
            <person name="Martin F.M."/>
            <person name="Hacquard S."/>
        </authorList>
    </citation>
    <scope>NUCLEOTIDE SEQUENCE</scope>
    <source>
        <strain evidence="1">MPI-CAGE-CH-0243</strain>
    </source>
</reference>
<sequence length="288" mass="32660">MSRFCRKGVVEPAKDDAKIWFFHAPGNPFLADQTNNDTQNNSMEDFTWRPGRPGELPLDVNNPRVMATQEEKTRTFHPKPDGFEAEKDAILSKMIRLQWQEELADRTFQIIVVGDITAIGDHCGFNGEIRYGLIPYLDKILGHAGNFKGKDMLYGFNGRNSCGYSGDRNHEIWPELKTIDEIAGWVLLSPYLRLDRYRMGTVLPIMVGSKDIMNGRSLDDMKVDMHAFLQNLWMANPKIVVLLGTIPMHGDPEDKDTNFGQSRNRSSSGTLILPELRTTMQLSTNGRL</sequence>
<dbReference type="Gene3D" id="3.40.50.1110">
    <property type="entry name" value="SGNH hydrolase"/>
    <property type="match status" value="1"/>
</dbReference>
<dbReference type="OrthoDB" id="21678at2759"/>
<dbReference type="InterPro" id="IPR036514">
    <property type="entry name" value="SGNH_hydro_sf"/>
</dbReference>
<evidence type="ECO:0000313" key="1">
    <source>
        <dbReference type="EMBL" id="KAH7130031.1"/>
    </source>
</evidence>
<gene>
    <name evidence="1" type="ORF">B0J11DRAFT_577585</name>
</gene>
<dbReference type="Proteomes" id="UP000700596">
    <property type="component" value="Unassembled WGS sequence"/>
</dbReference>
<accession>A0A9P9E4W9</accession>
<evidence type="ECO:0000313" key="2">
    <source>
        <dbReference type="Proteomes" id="UP000700596"/>
    </source>
</evidence>
<organism evidence="1 2">
    <name type="scientific">Dendryphion nanum</name>
    <dbReference type="NCBI Taxonomy" id="256645"/>
    <lineage>
        <taxon>Eukaryota</taxon>
        <taxon>Fungi</taxon>
        <taxon>Dikarya</taxon>
        <taxon>Ascomycota</taxon>
        <taxon>Pezizomycotina</taxon>
        <taxon>Dothideomycetes</taxon>
        <taxon>Pleosporomycetidae</taxon>
        <taxon>Pleosporales</taxon>
        <taxon>Torulaceae</taxon>
        <taxon>Dendryphion</taxon>
    </lineage>
</organism>
<dbReference type="EMBL" id="JAGMWT010000004">
    <property type="protein sequence ID" value="KAH7130031.1"/>
    <property type="molecule type" value="Genomic_DNA"/>
</dbReference>
<dbReference type="AlphaFoldDB" id="A0A9P9E4W9"/>
<keyword evidence="2" id="KW-1185">Reference proteome</keyword>
<proteinExistence type="predicted"/>
<comment type="caution">
    <text evidence="1">The sequence shown here is derived from an EMBL/GenBank/DDBJ whole genome shotgun (WGS) entry which is preliminary data.</text>
</comment>